<organism evidence="1 2">
    <name type="scientific">Pseudomonas shahriarae</name>
    <dbReference type="NCBI Taxonomy" id="2745512"/>
    <lineage>
        <taxon>Bacteria</taxon>
        <taxon>Pseudomonadati</taxon>
        <taxon>Pseudomonadota</taxon>
        <taxon>Gammaproteobacteria</taxon>
        <taxon>Pseudomonadales</taxon>
        <taxon>Pseudomonadaceae</taxon>
        <taxon>Pseudomonas</taxon>
    </lineage>
</organism>
<dbReference type="RefSeq" id="WP_273865873.1">
    <property type="nucleotide sequence ID" value="NZ_JAMDHD010000020.1"/>
</dbReference>
<dbReference type="EMBL" id="JAMDHD010000020">
    <property type="protein sequence ID" value="MDD0985818.1"/>
    <property type="molecule type" value="Genomic_DNA"/>
</dbReference>
<reference evidence="1" key="1">
    <citation type="submission" date="2022-05" db="EMBL/GenBank/DDBJ databases">
        <title>Novel Pseudomonas spp. Isolated from a Rainbow Trout Aquaculture Facility.</title>
        <authorList>
            <person name="Testerman T."/>
            <person name="Graf J."/>
        </authorList>
    </citation>
    <scope>NUCLEOTIDE SEQUENCE</scope>
    <source>
        <strain evidence="1">ID1050</strain>
    </source>
</reference>
<evidence type="ECO:0000313" key="2">
    <source>
        <dbReference type="Proteomes" id="UP001148189"/>
    </source>
</evidence>
<proteinExistence type="predicted"/>
<protein>
    <submittedName>
        <fullName evidence="1">Phage tail protein</fullName>
    </submittedName>
</protein>
<name>A0ABT5NC75_9PSED</name>
<sequence length="287" mass="29450">MDSSFNMARQERAFFRLEIGMGWYKEGKVNVVAGQTSVTGVGTNFAANSLVGDAFIGPDGQWYEVINAPGPTTLSISPAYRSATVSNANYALMPVQGYQRDLAIAAGGIIQQWGGTLAGLGDVSTENIVPVTKGGTGAATSAAARSSLGLGSAAVAPIVGTVSQSGGTPAGAIMERGGNSNGEYIKYADGTMICWGISPLYFTTPNAAGALYVASSTASFTFPAVFSTFPRVIDSSLFDHPGNGAAGAARGWGVPFSGTKTTCQIAIYGHAANSAIWPGYVAIGRWF</sequence>
<accession>A0ABT5NC75</accession>
<keyword evidence="2" id="KW-1185">Reference proteome</keyword>
<comment type="caution">
    <text evidence="1">The sequence shown here is derived from an EMBL/GenBank/DDBJ whole genome shotgun (WGS) entry which is preliminary data.</text>
</comment>
<evidence type="ECO:0000313" key="1">
    <source>
        <dbReference type="EMBL" id="MDD0985818.1"/>
    </source>
</evidence>
<gene>
    <name evidence="1" type="ORF">M5G21_12755</name>
</gene>
<dbReference type="Proteomes" id="UP001148189">
    <property type="component" value="Unassembled WGS sequence"/>
</dbReference>